<keyword evidence="3" id="KW-1185">Reference proteome</keyword>
<organism evidence="2 3">
    <name type="scientific">Amborella trichopoda</name>
    <dbReference type="NCBI Taxonomy" id="13333"/>
    <lineage>
        <taxon>Eukaryota</taxon>
        <taxon>Viridiplantae</taxon>
        <taxon>Streptophyta</taxon>
        <taxon>Embryophyta</taxon>
        <taxon>Tracheophyta</taxon>
        <taxon>Spermatophyta</taxon>
        <taxon>Magnoliopsida</taxon>
        <taxon>Amborellales</taxon>
        <taxon>Amborellaceae</taxon>
        <taxon>Amborella</taxon>
    </lineage>
</organism>
<sequence length="83" mass="9120">MGYEMGFLSSEQKCSEGIGELQRIVKGLEVAGDHEGAGSCRRSRRGTENRERAREKTVRWEKKVAAGSGEEYGGVGEGKSREQ</sequence>
<dbReference type="EMBL" id="KI392418">
    <property type="protein sequence ID" value="ERN16651.1"/>
    <property type="molecule type" value="Genomic_DNA"/>
</dbReference>
<dbReference type="HOGENOM" id="CLU_2545662_0_0_1"/>
<feature type="compositionally biased region" description="Basic and acidic residues" evidence="1">
    <location>
        <begin position="45"/>
        <end position="64"/>
    </location>
</feature>
<name>U5CTQ2_AMBTC</name>
<evidence type="ECO:0000313" key="2">
    <source>
        <dbReference type="EMBL" id="ERN16651.1"/>
    </source>
</evidence>
<dbReference type="AlphaFoldDB" id="U5CTQ2"/>
<proteinExistence type="predicted"/>
<protein>
    <submittedName>
        <fullName evidence="2">Uncharacterized protein</fullName>
    </submittedName>
</protein>
<evidence type="ECO:0000313" key="3">
    <source>
        <dbReference type="Proteomes" id="UP000017836"/>
    </source>
</evidence>
<evidence type="ECO:0000256" key="1">
    <source>
        <dbReference type="SAM" id="MobiDB-lite"/>
    </source>
</evidence>
<dbReference type="Proteomes" id="UP000017836">
    <property type="component" value="Unassembled WGS sequence"/>
</dbReference>
<gene>
    <name evidence="2" type="ORF">AMTR_s00051p00129510</name>
</gene>
<dbReference type="Gramene" id="ERN16651">
    <property type="protein sequence ID" value="ERN16651"/>
    <property type="gene ID" value="AMTR_s00051p00129510"/>
</dbReference>
<reference evidence="3" key="1">
    <citation type="journal article" date="2013" name="Science">
        <title>The Amborella genome and the evolution of flowering plants.</title>
        <authorList>
            <consortium name="Amborella Genome Project"/>
        </authorList>
    </citation>
    <scope>NUCLEOTIDE SEQUENCE [LARGE SCALE GENOMIC DNA]</scope>
</reference>
<feature type="region of interest" description="Disordered" evidence="1">
    <location>
        <begin position="33"/>
        <end position="83"/>
    </location>
</feature>
<accession>U5CTQ2</accession>